<organism evidence="10 11">
    <name type="scientific">Pleurodeles waltl</name>
    <name type="common">Iberian ribbed newt</name>
    <dbReference type="NCBI Taxonomy" id="8319"/>
    <lineage>
        <taxon>Eukaryota</taxon>
        <taxon>Metazoa</taxon>
        <taxon>Chordata</taxon>
        <taxon>Craniata</taxon>
        <taxon>Vertebrata</taxon>
        <taxon>Euteleostomi</taxon>
        <taxon>Amphibia</taxon>
        <taxon>Batrachia</taxon>
        <taxon>Caudata</taxon>
        <taxon>Salamandroidea</taxon>
        <taxon>Salamandridae</taxon>
        <taxon>Pleurodelinae</taxon>
        <taxon>Pleurodeles</taxon>
    </lineage>
</organism>
<evidence type="ECO:0000313" key="10">
    <source>
        <dbReference type="EMBL" id="KAJ1095019.1"/>
    </source>
</evidence>
<comment type="caution">
    <text evidence="10">The sequence shown here is derived from an EMBL/GenBank/DDBJ whole genome shotgun (WGS) entry which is preliminary data.</text>
</comment>
<evidence type="ECO:0000256" key="1">
    <source>
        <dbReference type="ARBA" id="ARBA00004141"/>
    </source>
</evidence>
<evidence type="ECO:0000313" key="11">
    <source>
        <dbReference type="Proteomes" id="UP001066276"/>
    </source>
</evidence>
<keyword evidence="3 8" id="KW-1133">Transmembrane helix</keyword>
<dbReference type="InterPro" id="IPR008253">
    <property type="entry name" value="Marvel"/>
</dbReference>
<proteinExistence type="predicted"/>
<dbReference type="PROSITE" id="PS51225">
    <property type="entry name" value="MARVEL"/>
    <property type="match status" value="1"/>
</dbReference>
<feature type="transmembrane region" description="Helical" evidence="8">
    <location>
        <begin position="55"/>
        <end position="72"/>
    </location>
</feature>
<name>A0AAV7LVQ7_PLEWA</name>
<dbReference type="EMBL" id="JANPWB010000014">
    <property type="protein sequence ID" value="KAJ1095019.1"/>
    <property type="molecule type" value="Genomic_DNA"/>
</dbReference>
<keyword evidence="2 7" id="KW-0812">Transmembrane</keyword>
<keyword evidence="11" id="KW-1185">Reference proteome</keyword>
<sequence>MVFCIVFFIIFMLRLDRTISFIHWPFTDLFRAVIGALCFIITSLIAMIGSRGDGAAIAGGVFGLLAGILFAYDAYTIFQSLRRAHQPAATSASDSPDA</sequence>
<evidence type="ECO:0000256" key="8">
    <source>
        <dbReference type="SAM" id="Phobius"/>
    </source>
</evidence>
<comment type="function">
    <text evidence="5">May play a role in cell differentiation in the intestinal epithelium.</text>
</comment>
<feature type="transmembrane region" description="Helical" evidence="8">
    <location>
        <begin position="28"/>
        <end position="48"/>
    </location>
</feature>
<evidence type="ECO:0000256" key="7">
    <source>
        <dbReference type="PROSITE-ProRule" id="PRU00581"/>
    </source>
</evidence>
<protein>
    <recommendedName>
        <fullName evidence="6">Proteolipid protein 2</fullName>
    </recommendedName>
</protein>
<evidence type="ECO:0000256" key="4">
    <source>
        <dbReference type="ARBA" id="ARBA00023136"/>
    </source>
</evidence>
<dbReference type="PANTHER" id="PTHR22776:SF4">
    <property type="entry name" value="PROTEOLIPID PROTEIN 2"/>
    <property type="match status" value="1"/>
</dbReference>
<feature type="domain" description="MARVEL" evidence="9">
    <location>
        <begin position="1"/>
        <end position="82"/>
    </location>
</feature>
<evidence type="ECO:0000256" key="2">
    <source>
        <dbReference type="ARBA" id="ARBA00022692"/>
    </source>
</evidence>
<dbReference type="AlphaFoldDB" id="A0AAV7LVQ7"/>
<dbReference type="PANTHER" id="PTHR22776">
    <property type="entry name" value="MARVEL-CONTAINING POTENTIAL LIPID RAFT-ASSOCIATED PROTEIN"/>
    <property type="match status" value="1"/>
</dbReference>
<accession>A0AAV7LVQ7</accession>
<evidence type="ECO:0000256" key="3">
    <source>
        <dbReference type="ARBA" id="ARBA00022989"/>
    </source>
</evidence>
<reference evidence="10" key="1">
    <citation type="journal article" date="2022" name="bioRxiv">
        <title>Sequencing and chromosome-scale assembly of the giantPleurodeles waltlgenome.</title>
        <authorList>
            <person name="Brown T."/>
            <person name="Elewa A."/>
            <person name="Iarovenko S."/>
            <person name="Subramanian E."/>
            <person name="Araus A.J."/>
            <person name="Petzold A."/>
            <person name="Susuki M."/>
            <person name="Suzuki K.-i.T."/>
            <person name="Hayashi T."/>
            <person name="Toyoda A."/>
            <person name="Oliveira C."/>
            <person name="Osipova E."/>
            <person name="Leigh N.D."/>
            <person name="Simon A."/>
            <person name="Yun M.H."/>
        </authorList>
    </citation>
    <scope>NUCLEOTIDE SEQUENCE</scope>
    <source>
        <strain evidence="10">20211129_DDA</strain>
        <tissue evidence="10">Liver</tissue>
    </source>
</reference>
<keyword evidence="4 7" id="KW-0472">Membrane</keyword>
<dbReference type="InterPro" id="IPR050578">
    <property type="entry name" value="MARVEL-CKLF_proteins"/>
</dbReference>
<evidence type="ECO:0000256" key="5">
    <source>
        <dbReference type="ARBA" id="ARBA00037152"/>
    </source>
</evidence>
<evidence type="ECO:0000259" key="9">
    <source>
        <dbReference type="PROSITE" id="PS51225"/>
    </source>
</evidence>
<comment type="subcellular location">
    <subcellularLocation>
        <location evidence="1">Membrane</location>
        <topology evidence="1">Multi-pass membrane protein</topology>
    </subcellularLocation>
</comment>
<gene>
    <name evidence="10" type="ORF">NDU88_000190</name>
</gene>
<dbReference type="Proteomes" id="UP001066276">
    <property type="component" value="Chromosome 10"/>
</dbReference>
<dbReference type="GO" id="GO:0016020">
    <property type="term" value="C:membrane"/>
    <property type="evidence" value="ECO:0007669"/>
    <property type="project" value="UniProtKB-SubCell"/>
</dbReference>
<evidence type="ECO:0000256" key="6">
    <source>
        <dbReference type="ARBA" id="ARBA00039459"/>
    </source>
</evidence>